<evidence type="ECO:0000313" key="3">
    <source>
        <dbReference type="Proteomes" id="UP001295794"/>
    </source>
</evidence>
<sequence>MAATAPAIGFNALSRELASYTLSTHALMTPPASERGLWARSLLPSHPHLHPHSTQADQDHEGYHHQYTHTEMGMEPRTSPGSQTRHSYQGHSQLLTPPDDTSPMDSEPRYRYSTDGHRNASDYALSHPDPHRQSGVRHPTPPPPPPEPEQEPEPLAWTRDWLAQSSSARDTARVVAERTCEMICYLWSPRRSARRPKKPEDADRDRLTGSKTNGRSSPPARRLCGSCKSCSRRLRCVAVGDCARATLHPPSPRRLGRGREPSSSSAGVGISRCRRWLMMANKFLDDNTYTNATWASISLISTFANQHDGARVSRRLRVLLYVSKKTYEDWGRLLRGPRRRRGVASRRGVRHTHPHAVYATPTAGLAVLQVLAPRCDDRRVTTHLRVNERNGRRLNGDWIETISGRCVQAPSYQHSHPPSHPQRPAPTVLIPSSFGVDLGAGFRGVLP</sequence>
<accession>A0AAD2HRT9</accession>
<dbReference type="Gene3D" id="1.10.472.10">
    <property type="entry name" value="Cyclin-like"/>
    <property type="match status" value="1"/>
</dbReference>
<organism evidence="2 3">
    <name type="scientific">Mycena citricolor</name>
    <dbReference type="NCBI Taxonomy" id="2018698"/>
    <lineage>
        <taxon>Eukaryota</taxon>
        <taxon>Fungi</taxon>
        <taxon>Dikarya</taxon>
        <taxon>Basidiomycota</taxon>
        <taxon>Agaricomycotina</taxon>
        <taxon>Agaricomycetes</taxon>
        <taxon>Agaricomycetidae</taxon>
        <taxon>Agaricales</taxon>
        <taxon>Marasmiineae</taxon>
        <taxon>Mycenaceae</taxon>
        <taxon>Mycena</taxon>
    </lineage>
</organism>
<feature type="region of interest" description="Disordered" evidence="1">
    <location>
        <begin position="193"/>
        <end position="223"/>
    </location>
</feature>
<protein>
    <submittedName>
        <fullName evidence="2">Uncharacterized protein</fullName>
    </submittedName>
</protein>
<name>A0AAD2HRT9_9AGAR</name>
<feature type="compositionally biased region" description="Polar residues" evidence="1">
    <location>
        <begin position="79"/>
        <end position="95"/>
    </location>
</feature>
<feature type="region of interest" description="Disordered" evidence="1">
    <location>
        <begin position="247"/>
        <end position="267"/>
    </location>
</feature>
<feature type="compositionally biased region" description="Basic and acidic residues" evidence="1">
    <location>
        <begin position="106"/>
        <end position="120"/>
    </location>
</feature>
<evidence type="ECO:0000313" key="2">
    <source>
        <dbReference type="EMBL" id="CAK5279663.1"/>
    </source>
</evidence>
<gene>
    <name evidence="2" type="ORF">MYCIT1_LOCUS29843</name>
</gene>
<dbReference type="Proteomes" id="UP001295794">
    <property type="component" value="Unassembled WGS sequence"/>
</dbReference>
<evidence type="ECO:0000256" key="1">
    <source>
        <dbReference type="SAM" id="MobiDB-lite"/>
    </source>
</evidence>
<keyword evidence="3" id="KW-1185">Reference proteome</keyword>
<dbReference type="AlphaFoldDB" id="A0AAD2HRT9"/>
<comment type="caution">
    <text evidence="2">The sequence shown here is derived from an EMBL/GenBank/DDBJ whole genome shotgun (WGS) entry which is preliminary data.</text>
</comment>
<dbReference type="EMBL" id="CAVNYO010000440">
    <property type="protein sequence ID" value="CAK5279663.1"/>
    <property type="molecule type" value="Genomic_DNA"/>
</dbReference>
<feature type="compositionally biased region" description="Basic and acidic residues" evidence="1">
    <location>
        <begin position="198"/>
        <end position="208"/>
    </location>
</feature>
<reference evidence="2" key="1">
    <citation type="submission" date="2023-11" db="EMBL/GenBank/DDBJ databases">
        <authorList>
            <person name="De Vega J J."/>
            <person name="De Vega J J."/>
        </authorList>
    </citation>
    <scope>NUCLEOTIDE SEQUENCE</scope>
</reference>
<feature type="region of interest" description="Disordered" evidence="1">
    <location>
        <begin position="72"/>
        <end position="153"/>
    </location>
</feature>
<proteinExistence type="predicted"/>